<dbReference type="GO" id="GO:0000287">
    <property type="term" value="F:magnesium ion binding"/>
    <property type="evidence" value="ECO:0007669"/>
    <property type="project" value="InterPro"/>
</dbReference>
<comment type="catalytic activity">
    <reaction evidence="1">
        <text>(2R,3S)-3-isopropylmalate + NAD(+) = 4-methyl-2-oxopentanoate + CO2 + NADH</text>
        <dbReference type="Rhea" id="RHEA:32271"/>
        <dbReference type="ChEBI" id="CHEBI:16526"/>
        <dbReference type="ChEBI" id="CHEBI:17865"/>
        <dbReference type="ChEBI" id="CHEBI:35121"/>
        <dbReference type="ChEBI" id="CHEBI:57540"/>
        <dbReference type="ChEBI" id="CHEBI:57945"/>
        <dbReference type="EC" id="1.1.1.85"/>
    </reaction>
</comment>
<evidence type="ECO:0000256" key="13">
    <source>
        <dbReference type="ARBA" id="ARBA00023002"/>
    </source>
</evidence>
<keyword evidence="11" id="KW-0479">Metal-binding</keyword>
<sequence length="212" mass="23140">GGIYFGDKGRDNLGAYDQCRYSEKEIERIARRAFDLARARRGKVTSVDKSNVLETSRLWREVVYEVAKDYMDVELEHTLVDAMAMHMLSRPRDFDVILTENMFGDILTDEASMLCGSLGVIPSASLGAGRLGLYEPIHGSAPDIAGQNKANPIAMILSAAWMLKQSFGLDIEAKALETAVDTALRNNICTGDLGGSCTTSELGDFIAGQIRV</sequence>
<keyword evidence="15" id="KW-0100">Branched-chain amino acid biosynthesis</keyword>
<evidence type="ECO:0000256" key="9">
    <source>
        <dbReference type="ARBA" id="ARBA00022430"/>
    </source>
</evidence>
<evidence type="ECO:0000256" key="14">
    <source>
        <dbReference type="ARBA" id="ARBA00023027"/>
    </source>
</evidence>
<dbReference type="UniPathway" id="UPA00048">
    <property type="reaction ID" value="UER00072"/>
</dbReference>
<comment type="pathway">
    <text evidence="4">Amino-acid biosynthesis; L-leucine biosynthesis; L-leucine from 3-methyl-2-oxobutanoate: step 3/4.</text>
</comment>
<keyword evidence="14" id="KW-0520">NAD</keyword>
<keyword evidence="12" id="KW-0460">Magnesium</keyword>
<keyword evidence="13" id="KW-0560">Oxidoreductase</keyword>
<organism evidence="19">
    <name type="scientific">Hellea balneolensis</name>
    <dbReference type="NCBI Taxonomy" id="287478"/>
    <lineage>
        <taxon>Bacteria</taxon>
        <taxon>Pseudomonadati</taxon>
        <taxon>Pseudomonadota</taxon>
        <taxon>Alphaproteobacteria</taxon>
        <taxon>Maricaulales</taxon>
        <taxon>Robiginitomaculaceae</taxon>
        <taxon>Hellea</taxon>
    </lineage>
</organism>
<dbReference type="GO" id="GO:0051287">
    <property type="term" value="F:NAD binding"/>
    <property type="evidence" value="ECO:0007669"/>
    <property type="project" value="InterPro"/>
</dbReference>
<dbReference type="Gene3D" id="3.40.718.10">
    <property type="entry name" value="Isopropylmalate Dehydrogenase"/>
    <property type="match status" value="1"/>
</dbReference>
<evidence type="ECO:0000256" key="4">
    <source>
        <dbReference type="ARBA" id="ARBA00004762"/>
    </source>
</evidence>
<dbReference type="GO" id="GO:0005829">
    <property type="term" value="C:cytosol"/>
    <property type="evidence" value="ECO:0007669"/>
    <property type="project" value="TreeGrafter"/>
</dbReference>
<evidence type="ECO:0000259" key="18">
    <source>
        <dbReference type="SMART" id="SM01329"/>
    </source>
</evidence>
<accession>A0A7C3C5X9</accession>
<evidence type="ECO:0000313" key="19">
    <source>
        <dbReference type="EMBL" id="HFB55248.1"/>
    </source>
</evidence>
<keyword evidence="9" id="KW-0432">Leucine biosynthesis</keyword>
<evidence type="ECO:0000256" key="10">
    <source>
        <dbReference type="ARBA" id="ARBA00022605"/>
    </source>
</evidence>
<dbReference type="SMART" id="SM01329">
    <property type="entry name" value="Iso_dh"/>
    <property type="match status" value="1"/>
</dbReference>
<dbReference type="AlphaFoldDB" id="A0A7C3C5X9"/>
<evidence type="ECO:0000256" key="15">
    <source>
        <dbReference type="ARBA" id="ARBA00023304"/>
    </source>
</evidence>
<evidence type="ECO:0000256" key="8">
    <source>
        <dbReference type="ARBA" id="ARBA00019276"/>
    </source>
</evidence>
<comment type="caution">
    <text evidence="19">The sequence shown here is derived from an EMBL/GenBank/DDBJ whole genome shotgun (WGS) entry which is preliminary data.</text>
</comment>
<keyword evidence="10" id="KW-0028">Amino-acid biosynthesis</keyword>
<dbReference type="InterPro" id="IPR024084">
    <property type="entry name" value="IsoPropMal-DH-like_dom"/>
</dbReference>
<evidence type="ECO:0000256" key="6">
    <source>
        <dbReference type="ARBA" id="ARBA00011738"/>
    </source>
</evidence>
<evidence type="ECO:0000256" key="12">
    <source>
        <dbReference type="ARBA" id="ARBA00022842"/>
    </source>
</evidence>
<dbReference type="PANTHER" id="PTHR42979:SF1">
    <property type="entry name" value="3-ISOPROPYLMALATE DEHYDROGENASE"/>
    <property type="match status" value="1"/>
</dbReference>
<evidence type="ECO:0000256" key="5">
    <source>
        <dbReference type="ARBA" id="ARBA00008319"/>
    </source>
</evidence>
<comment type="similarity">
    <text evidence="5">Belongs to the isocitrate and isopropylmalate dehydrogenases family. LeuB type 1 subfamily.</text>
</comment>
<name>A0A7C3C5X9_9PROT</name>
<evidence type="ECO:0000256" key="2">
    <source>
        <dbReference type="ARBA" id="ARBA00001936"/>
    </source>
</evidence>
<dbReference type="InterPro" id="IPR019818">
    <property type="entry name" value="IsoCit/isopropylmalate_DH_CS"/>
</dbReference>
<gene>
    <name evidence="19" type="ORF">ENJ46_04925</name>
</gene>
<dbReference type="GO" id="GO:0009098">
    <property type="term" value="P:L-leucine biosynthetic process"/>
    <property type="evidence" value="ECO:0007669"/>
    <property type="project" value="UniProtKB-UniPathway"/>
</dbReference>
<evidence type="ECO:0000256" key="3">
    <source>
        <dbReference type="ARBA" id="ARBA00001946"/>
    </source>
</evidence>
<dbReference type="EC" id="1.1.1.85" evidence="7"/>
<dbReference type="InterPro" id="IPR004429">
    <property type="entry name" value="Isopropylmalate_DH"/>
</dbReference>
<evidence type="ECO:0000256" key="1">
    <source>
        <dbReference type="ARBA" id="ARBA00000624"/>
    </source>
</evidence>
<comment type="cofactor">
    <cofactor evidence="3">
        <name>Mg(2+)</name>
        <dbReference type="ChEBI" id="CHEBI:18420"/>
    </cofactor>
</comment>
<evidence type="ECO:0000256" key="7">
    <source>
        <dbReference type="ARBA" id="ARBA00013101"/>
    </source>
</evidence>
<feature type="non-terminal residue" evidence="19">
    <location>
        <position position="1"/>
    </location>
</feature>
<comment type="subunit">
    <text evidence="6">Homodimer.</text>
</comment>
<dbReference type="GO" id="GO:0003862">
    <property type="term" value="F:3-isopropylmalate dehydrogenase activity"/>
    <property type="evidence" value="ECO:0007669"/>
    <property type="project" value="UniProtKB-EC"/>
</dbReference>
<dbReference type="SUPFAM" id="SSF53659">
    <property type="entry name" value="Isocitrate/Isopropylmalate dehydrogenase-like"/>
    <property type="match status" value="1"/>
</dbReference>
<reference evidence="19" key="1">
    <citation type="journal article" date="2020" name="mSystems">
        <title>Genome- and Community-Level Interaction Insights into Carbon Utilization and Element Cycling Functions of Hydrothermarchaeota in Hydrothermal Sediment.</title>
        <authorList>
            <person name="Zhou Z."/>
            <person name="Liu Y."/>
            <person name="Xu W."/>
            <person name="Pan J."/>
            <person name="Luo Z.H."/>
            <person name="Li M."/>
        </authorList>
    </citation>
    <scope>NUCLEOTIDE SEQUENCE [LARGE SCALE GENOMIC DNA]</scope>
    <source>
        <strain evidence="19">HyVt-489</strain>
    </source>
</reference>
<dbReference type="Pfam" id="PF00180">
    <property type="entry name" value="Iso_dh"/>
    <property type="match status" value="1"/>
</dbReference>
<dbReference type="Proteomes" id="UP000886042">
    <property type="component" value="Unassembled WGS sequence"/>
</dbReference>
<proteinExistence type="inferred from homology"/>
<protein>
    <recommendedName>
        <fullName evidence="8">3-isopropylmalate dehydrogenase</fullName>
        <ecNumber evidence="7">1.1.1.85</ecNumber>
    </recommendedName>
    <alternativeName>
        <fullName evidence="17">3-IPM-DH</fullName>
    </alternativeName>
    <alternativeName>
        <fullName evidence="16">Beta-IPM dehydrogenase</fullName>
    </alternativeName>
</protein>
<dbReference type="PANTHER" id="PTHR42979">
    <property type="entry name" value="3-ISOPROPYLMALATE DEHYDROGENASE"/>
    <property type="match status" value="1"/>
</dbReference>
<dbReference type="PROSITE" id="PS00470">
    <property type="entry name" value="IDH_IMDH"/>
    <property type="match status" value="1"/>
</dbReference>
<dbReference type="EMBL" id="DRMN01000324">
    <property type="protein sequence ID" value="HFB55248.1"/>
    <property type="molecule type" value="Genomic_DNA"/>
</dbReference>
<evidence type="ECO:0000256" key="16">
    <source>
        <dbReference type="ARBA" id="ARBA00030010"/>
    </source>
</evidence>
<evidence type="ECO:0000256" key="17">
    <source>
        <dbReference type="ARBA" id="ARBA00033138"/>
    </source>
</evidence>
<evidence type="ECO:0000256" key="11">
    <source>
        <dbReference type="ARBA" id="ARBA00022723"/>
    </source>
</evidence>
<comment type="cofactor">
    <cofactor evidence="2">
        <name>Mn(2+)</name>
        <dbReference type="ChEBI" id="CHEBI:29035"/>
    </cofactor>
</comment>
<feature type="domain" description="Isopropylmalate dehydrogenase-like" evidence="18">
    <location>
        <begin position="1"/>
        <end position="206"/>
    </location>
</feature>